<evidence type="ECO:0000313" key="2">
    <source>
        <dbReference type="EMBL" id="ALG07769.1"/>
    </source>
</evidence>
<name>A0A0N9HZV9_9PSEU</name>
<dbReference type="KEGG" id="kphy:AOZ06_13385"/>
<dbReference type="RefSeq" id="WP_054289679.1">
    <property type="nucleotide sequence ID" value="NZ_CP012752.1"/>
</dbReference>
<accession>A0A0N9HZV9</accession>
<protein>
    <submittedName>
        <fullName evidence="2">Uncharacterized protein</fullName>
    </submittedName>
</protein>
<keyword evidence="1" id="KW-1133">Transmembrane helix</keyword>
<feature type="transmembrane region" description="Helical" evidence="1">
    <location>
        <begin position="78"/>
        <end position="95"/>
    </location>
</feature>
<dbReference type="OrthoDB" id="3696366at2"/>
<proteinExistence type="predicted"/>
<feature type="transmembrane region" description="Helical" evidence="1">
    <location>
        <begin position="35"/>
        <end position="58"/>
    </location>
</feature>
<evidence type="ECO:0000256" key="1">
    <source>
        <dbReference type="SAM" id="Phobius"/>
    </source>
</evidence>
<keyword evidence="1" id="KW-0812">Transmembrane</keyword>
<reference evidence="2 3" key="1">
    <citation type="submission" date="2015-07" db="EMBL/GenBank/DDBJ databases">
        <title>Genome sequencing of Kibdelosporangium phytohabitans.</title>
        <authorList>
            <person name="Qin S."/>
            <person name="Xing K."/>
        </authorList>
    </citation>
    <scope>NUCLEOTIDE SEQUENCE [LARGE SCALE GENOMIC DNA]</scope>
    <source>
        <strain evidence="2 3">KLBMP1111</strain>
    </source>
</reference>
<gene>
    <name evidence="2" type="ORF">AOZ06_13385</name>
</gene>
<organism evidence="2 3">
    <name type="scientific">Kibdelosporangium phytohabitans</name>
    <dbReference type="NCBI Taxonomy" id="860235"/>
    <lineage>
        <taxon>Bacteria</taxon>
        <taxon>Bacillati</taxon>
        <taxon>Actinomycetota</taxon>
        <taxon>Actinomycetes</taxon>
        <taxon>Pseudonocardiales</taxon>
        <taxon>Pseudonocardiaceae</taxon>
        <taxon>Kibdelosporangium</taxon>
    </lineage>
</organism>
<keyword evidence="3" id="KW-1185">Reference proteome</keyword>
<dbReference type="AlphaFoldDB" id="A0A0N9HZV9"/>
<keyword evidence="1" id="KW-0472">Membrane</keyword>
<dbReference type="EMBL" id="CP012752">
    <property type="protein sequence ID" value="ALG07769.1"/>
    <property type="molecule type" value="Genomic_DNA"/>
</dbReference>
<dbReference type="Proteomes" id="UP000063699">
    <property type="component" value="Chromosome"/>
</dbReference>
<evidence type="ECO:0000313" key="3">
    <source>
        <dbReference type="Proteomes" id="UP000063699"/>
    </source>
</evidence>
<sequence length="96" mass="10366">MVNSGENAVSAGTGSDFRVAIVGALMPFGLGLLVLLGYAWLSFFGAVLGLLGALWWALWWRKKHDKKFFPRDVEGGPFVLTIVLAVLLFIVTLAAT</sequence>